<evidence type="ECO:0000313" key="2">
    <source>
        <dbReference type="Proteomes" id="UP000252458"/>
    </source>
</evidence>
<gene>
    <name evidence="1" type="ORF">DPV79_16020</name>
</gene>
<comment type="caution">
    <text evidence="1">The sequence shown here is derived from an EMBL/GenBank/DDBJ whole genome shotgun (WGS) entry which is preliminary data.</text>
</comment>
<dbReference type="AlphaFoldDB" id="A0A365QUR3"/>
<dbReference type="EMBL" id="QMFZ01000012">
    <property type="protein sequence ID" value="RBB38886.1"/>
    <property type="molecule type" value="Genomic_DNA"/>
</dbReference>
<accession>A0A365QUR3</accession>
<evidence type="ECO:0008006" key="3">
    <source>
        <dbReference type="Google" id="ProtNLM"/>
    </source>
</evidence>
<dbReference type="RefSeq" id="WP_113045875.1">
    <property type="nucleotide sequence ID" value="NZ_QMFZ01000012.1"/>
</dbReference>
<keyword evidence="2" id="KW-1185">Reference proteome</keyword>
<sequence>MTTNRDRQLASLLRQHEELSAKIDEIRDAEKAEAIEQIRALMATYEITLLEIEGRKRPFKARGPRKKAE</sequence>
<evidence type="ECO:0000313" key="1">
    <source>
        <dbReference type="EMBL" id="RBB38886.1"/>
    </source>
</evidence>
<reference evidence="1 2" key="1">
    <citation type="submission" date="2018-06" db="EMBL/GenBank/DDBJ databases">
        <title>Draft genome sequence of Burkholderia reimsis strain BE51 isolated from a French agricultural soil.</title>
        <authorList>
            <person name="Esmaeel Q."/>
        </authorList>
    </citation>
    <scope>NUCLEOTIDE SEQUENCE [LARGE SCALE GENOMIC DNA]</scope>
    <source>
        <strain evidence="1 2">BE51</strain>
    </source>
</reference>
<proteinExistence type="predicted"/>
<protein>
    <recommendedName>
        <fullName evidence="3">H-NS histone family protein</fullName>
    </recommendedName>
</protein>
<organism evidence="1 2">
    <name type="scientific">Burkholderia reimsis</name>
    <dbReference type="NCBI Taxonomy" id="2234132"/>
    <lineage>
        <taxon>Bacteria</taxon>
        <taxon>Pseudomonadati</taxon>
        <taxon>Pseudomonadota</taxon>
        <taxon>Betaproteobacteria</taxon>
        <taxon>Burkholderiales</taxon>
        <taxon>Burkholderiaceae</taxon>
        <taxon>Burkholderia</taxon>
    </lineage>
</organism>
<name>A0A365QUR3_9BURK</name>
<dbReference type="Proteomes" id="UP000252458">
    <property type="component" value="Unassembled WGS sequence"/>
</dbReference>